<feature type="chain" id="PRO_5015456726" evidence="2">
    <location>
        <begin position="30"/>
        <end position="298"/>
    </location>
</feature>
<evidence type="ECO:0000256" key="1">
    <source>
        <dbReference type="SAM" id="MobiDB-lite"/>
    </source>
</evidence>
<proteinExistence type="predicted"/>
<reference evidence="3 4" key="1">
    <citation type="submission" date="2018-04" db="EMBL/GenBank/DDBJ databases">
        <title>Genomic Encyclopedia of Type Strains, Phase III (KMG-III): the genomes of soil and plant-associated and newly described type strains.</title>
        <authorList>
            <person name="Whitman W."/>
        </authorList>
    </citation>
    <scope>NUCLEOTIDE SEQUENCE [LARGE SCALE GENOMIC DNA]</scope>
    <source>
        <strain evidence="3 4">KA25</strain>
    </source>
</reference>
<organism evidence="3 4">
    <name type="scientific">Cereibacter azotoformans</name>
    <dbReference type="NCBI Taxonomy" id="43057"/>
    <lineage>
        <taxon>Bacteria</taxon>
        <taxon>Pseudomonadati</taxon>
        <taxon>Pseudomonadota</taxon>
        <taxon>Alphaproteobacteria</taxon>
        <taxon>Rhodobacterales</taxon>
        <taxon>Paracoccaceae</taxon>
        <taxon>Cereibacter</taxon>
    </lineage>
</organism>
<keyword evidence="4" id="KW-1185">Reference proteome</keyword>
<evidence type="ECO:0000313" key="4">
    <source>
        <dbReference type="Proteomes" id="UP000244060"/>
    </source>
</evidence>
<dbReference type="EMBL" id="QAOT01000005">
    <property type="protein sequence ID" value="PTR19234.1"/>
    <property type="molecule type" value="Genomic_DNA"/>
</dbReference>
<feature type="signal peptide" evidence="2">
    <location>
        <begin position="1"/>
        <end position="29"/>
    </location>
</feature>
<name>A0A2T5K9Y7_9RHOB</name>
<keyword evidence="2" id="KW-0732">Signal</keyword>
<sequence length="298" mass="31251">MVGCRPWMQALLLALVAAFALLGARPAAAPHCSETLLAAFPLPVEICHDGDSTPAGCTGNSCLLCHLVAAASPAVAGCGAEFTSVRATRLALPPPSSPGGFRPLVILRARAPRLRTSPACEPRRRPRAPLEPGQDREIHPLPGSAPCALALPAMAASPPPACAAAASPSKPPPNMCFSASTTKTSWSSRAPEASADRGPLARALGARAPWPMGGLHRRASLARRPAGRGGCRLRHLLGRGGHRRPARSCHSRRLAVQRAWRGRAADRGRGHSGGRDRLQCPDGCDPSRLGAARCWCWR</sequence>
<comment type="caution">
    <text evidence="3">The sequence shown here is derived from an EMBL/GenBank/DDBJ whole genome shotgun (WGS) entry which is preliminary data.</text>
</comment>
<feature type="region of interest" description="Disordered" evidence="1">
    <location>
        <begin position="117"/>
        <end position="138"/>
    </location>
</feature>
<gene>
    <name evidence="3" type="ORF">C8J28_10575</name>
</gene>
<evidence type="ECO:0000313" key="3">
    <source>
        <dbReference type="EMBL" id="PTR19234.1"/>
    </source>
</evidence>
<accession>A0A2T5K9Y7</accession>
<feature type="compositionally biased region" description="Basic and acidic residues" evidence="1">
    <location>
        <begin position="263"/>
        <end position="279"/>
    </location>
</feature>
<dbReference type="AlphaFoldDB" id="A0A2T5K9Y7"/>
<protein>
    <submittedName>
        <fullName evidence="3">Uncharacterized protein</fullName>
    </submittedName>
</protein>
<dbReference type="Proteomes" id="UP000244060">
    <property type="component" value="Unassembled WGS sequence"/>
</dbReference>
<evidence type="ECO:0000256" key="2">
    <source>
        <dbReference type="SAM" id="SignalP"/>
    </source>
</evidence>
<feature type="region of interest" description="Disordered" evidence="1">
    <location>
        <begin position="259"/>
        <end position="280"/>
    </location>
</feature>